<dbReference type="OrthoDB" id="5357734at2759"/>
<dbReference type="PANTHER" id="PTHR37576">
    <property type="entry name" value="DEFECT AT LOW TEMPERATURE PROTEIN 1"/>
    <property type="match status" value="1"/>
</dbReference>
<keyword evidence="3" id="KW-1185">Reference proteome</keyword>
<dbReference type="AlphaFoldDB" id="A0A8E2FBG8"/>
<dbReference type="EMBL" id="KV748613">
    <property type="protein sequence ID" value="OCL14127.1"/>
    <property type="molecule type" value="Genomic_DNA"/>
</dbReference>
<sequence>MLAKSVQTTTTKVEDYTYSGNSWLPGFWRRLPWSGLLSLIGVILCATTAAVVLKLSNGKTIDDWPYPRWTIQPTVLLAILSAVANALLRYALGEGLTIAWWVKALKGGTVGDLHRYWDYGSSLKASTMSGRHFNSVALATLIASVVVIDGPLLQRASSVANVVVTRQARLYISISPDPLPIGFTSAHTGHGGTIRLNPEFSEQVMQGYNNRTAIPLSSTGCSGTCLVTLEAAGFDFDCSRGYSPYNITMAGGMSANIGYTNISFGAQAYSQLITVATAYKGDSGMHDDLSCTGNLILQNCTLRQAKVKYPVQVVNGTVSLLPSTDTQNETIEIWPSSEEVYGLGTWPSTLGGISVVASNRFQSTTSLYYDGTPFTIFSTGIIPLEHLVPDNTTFGTCNMTWTDPMPEILTGIREIMFRTAIAATNATTRQTFPATETVTLAIYVSHYGYLTAAFTVMVLSVSLVFPIFIGWWQLGRKVTLSPIEVASAFEAPLFIKSQASGEVKMLLKGFGDTDIKYGEVIMSLGDEQENRRLAMERSELVKRPTLGVIYVG</sequence>
<keyword evidence="1" id="KW-0472">Membrane</keyword>
<protein>
    <submittedName>
        <fullName evidence="2">Uncharacterized protein</fullName>
    </submittedName>
</protein>
<keyword evidence="1" id="KW-0812">Transmembrane</keyword>
<dbReference type="InterPro" id="IPR021514">
    <property type="entry name" value="DUF3176"/>
</dbReference>
<dbReference type="PANTHER" id="PTHR37576:SF2">
    <property type="entry name" value="DEFECT AT LOW TEMPERATURE PROTEIN 1"/>
    <property type="match status" value="1"/>
</dbReference>
<evidence type="ECO:0000313" key="2">
    <source>
        <dbReference type="EMBL" id="OCL14127.1"/>
    </source>
</evidence>
<name>A0A8E2FBG8_9PEZI</name>
<dbReference type="Pfam" id="PF11374">
    <property type="entry name" value="DUF3176"/>
    <property type="match status" value="1"/>
</dbReference>
<evidence type="ECO:0000313" key="3">
    <source>
        <dbReference type="Proteomes" id="UP000250140"/>
    </source>
</evidence>
<proteinExistence type="predicted"/>
<accession>A0A8E2FBG8</accession>
<feature type="transmembrane region" description="Helical" evidence="1">
    <location>
        <begin position="447"/>
        <end position="472"/>
    </location>
</feature>
<keyword evidence="1" id="KW-1133">Transmembrane helix</keyword>
<organism evidence="2 3">
    <name type="scientific">Glonium stellatum</name>
    <dbReference type="NCBI Taxonomy" id="574774"/>
    <lineage>
        <taxon>Eukaryota</taxon>
        <taxon>Fungi</taxon>
        <taxon>Dikarya</taxon>
        <taxon>Ascomycota</taxon>
        <taxon>Pezizomycotina</taxon>
        <taxon>Dothideomycetes</taxon>
        <taxon>Pleosporomycetidae</taxon>
        <taxon>Gloniales</taxon>
        <taxon>Gloniaceae</taxon>
        <taxon>Glonium</taxon>
    </lineage>
</organism>
<dbReference type="Proteomes" id="UP000250140">
    <property type="component" value="Unassembled WGS sequence"/>
</dbReference>
<evidence type="ECO:0000256" key="1">
    <source>
        <dbReference type="SAM" id="Phobius"/>
    </source>
</evidence>
<feature type="transmembrane region" description="Helical" evidence="1">
    <location>
        <begin position="31"/>
        <end position="53"/>
    </location>
</feature>
<feature type="transmembrane region" description="Helical" evidence="1">
    <location>
        <begin position="74"/>
        <end position="92"/>
    </location>
</feature>
<gene>
    <name evidence="2" type="ORF">AOQ84DRAFT_281733</name>
</gene>
<reference evidence="2 3" key="1">
    <citation type="journal article" date="2016" name="Nat. Commun.">
        <title>Ectomycorrhizal ecology is imprinted in the genome of the dominant symbiotic fungus Cenococcum geophilum.</title>
        <authorList>
            <consortium name="DOE Joint Genome Institute"/>
            <person name="Peter M."/>
            <person name="Kohler A."/>
            <person name="Ohm R.A."/>
            <person name="Kuo A."/>
            <person name="Krutzmann J."/>
            <person name="Morin E."/>
            <person name="Arend M."/>
            <person name="Barry K.W."/>
            <person name="Binder M."/>
            <person name="Choi C."/>
            <person name="Clum A."/>
            <person name="Copeland A."/>
            <person name="Grisel N."/>
            <person name="Haridas S."/>
            <person name="Kipfer T."/>
            <person name="LaButti K."/>
            <person name="Lindquist E."/>
            <person name="Lipzen A."/>
            <person name="Maire R."/>
            <person name="Meier B."/>
            <person name="Mihaltcheva S."/>
            <person name="Molinier V."/>
            <person name="Murat C."/>
            <person name="Poggeler S."/>
            <person name="Quandt C.A."/>
            <person name="Sperisen C."/>
            <person name="Tritt A."/>
            <person name="Tisserant E."/>
            <person name="Crous P.W."/>
            <person name="Henrissat B."/>
            <person name="Nehls U."/>
            <person name="Egli S."/>
            <person name="Spatafora J.W."/>
            <person name="Grigoriev I.V."/>
            <person name="Martin F.M."/>
        </authorList>
    </citation>
    <scope>NUCLEOTIDE SEQUENCE [LARGE SCALE GENOMIC DNA]</scope>
    <source>
        <strain evidence="2 3">CBS 207.34</strain>
    </source>
</reference>